<evidence type="ECO:0000256" key="8">
    <source>
        <dbReference type="ARBA" id="ARBA00060041"/>
    </source>
</evidence>
<feature type="transmembrane region" description="Helical" evidence="10">
    <location>
        <begin position="154"/>
        <end position="172"/>
    </location>
</feature>
<feature type="transmembrane region" description="Helical" evidence="10">
    <location>
        <begin position="343"/>
        <end position="364"/>
    </location>
</feature>
<dbReference type="NCBIfam" id="TIGR01695">
    <property type="entry name" value="murJ_mviN"/>
    <property type="match status" value="1"/>
</dbReference>
<keyword evidence="7 10" id="KW-0472">Membrane</keyword>
<feature type="transmembrane region" description="Helical" evidence="10">
    <location>
        <begin position="371"/>
        <end position="391"/>
    </location>
</feature>
<dbReference type="PANTHER" id="PTHR47019">
    <property type="entry name" value="LIPID II FLIPPASE MURJ"/>
    <property type="match status" value="1"/>
</dbReference>
<organism evidence="12 13">
    <name type="scientific">Hippea maritima (strain ATCC 700847 / DSM 10411 / MH2)</name>
    <dbReference type="NCBI Taxonomy" id="760142"/>
    <lineage>
        <taxon>Bacteria</taxon>
        <taxon>Pseudomonadati</taxon>
        <taxon>Campylobacterota</taxon>
        <taxon>Desulfurellia</taxon>
        <taxon>Desulfurellales</taxon>
        <taxon>Hippeaceae</taxon>
        <taxon>Hippea</taxon>
    </lineage>
</organism>
<keyword evidence="10" id="KW-0997">Cell inner membrane</keyword>
<dbReference type="OrthoDB" id="9786339at2"/>
<dbReference type="eggNOG" id="COG0728">
    <property type="taxonomic scope" value="Bacteria"/>
</dbReference>
<evidence type="ECO:0000256" key="3">
    <source>
        <dbReference type="ARBA" id="ARBA00022692"/>
    </source>
</evidence>
<dbReference type="GO" id="GO:0071555">
    <property type="term" value="P:cell wall organization"/>
    <property type="evidence" value="ECO:0007669"/>
    <property type="project" value="UniProtKB-UniRule"/>
</dbReference>
<dbReference type="KEGG" id="hmr:Hipma_0813"/>
<evidence type="ECO:0000256" key="6">
    <source>
        <dbReference type="ARBA" id="ARBA00022989"/>
    </source>
</evidence>
<dbReference type="UniPathway" id="UPA00219"/>
<dbReference type="AlphaFoldDB" id="F2LVJ9"/>
<keyword evidence="2 10" id="KW-1003">Cell membrane</keyword>
<keyword evidence="6 10" id="KW-1133">Transmembrane helix</keyword>
<keyword evidence="4 10" id="KW-0133">Cell shape</keyword>
<evidence type="ECO:0000256" key="7">
    <source>
        <dbReference type="ARBA" id="ARBA00023136"/>
    </source>
</evidence>
<evidence type="ECO:0000256" key="10">
    <source>
        <dbReference type="HAMAP-Rule" id="MF_02078"/>
    </source>
</evidence>
<accession>F2LVJ9</accession>
<dbReference type="EMBL" id="CP002606">
    <property type="protein sequence ID" value="AEA33783.1"/>
    <property type="molecule type" value="Genomic_DNA"/>
</dbReference>
<dbReference type="STRING" id="760142.Hipma_0813"/>
<comment type="similarity">
    <text evidence="9 10 11">Belongs to the MurJ/MviN family.</text>
</comment>
<dbReference type="GO" id="GO:0015648">
    <property type="term" value="F:lipid-linked peptidoglycan transporter activity"/>
    <property type="evidence" value="ECO:0007669"/>
    <property type="project" value="UniProtKB-UniRule"/>
</dbReference>
<comment type="subcellular location">
    <subcellularLocation>
        <location evidence="10">Cell inner membrane</location>
        <topology evidence="10">Multi-pass membrane protein</topology>
    </subcellularLocation>
    <subcellularLocation>
        <location evidence="1">Cell membrane</location>
        <topology evidence="1">Multi-pass membrane protein</topology>
    </subcellularLocation>
</comment>
<name>F2LVJ9_HIPMA</name>
<dbReference type="RefSeq" id="WP_013681824.1">
    <property type="nucleotide sequence ID" value="NC_015318.1"/>
</dbReference>
<comment type="caution">
    <text evidence="10">Lacks conserved residue(s) required for the propagation of feature annotation.</text>
</comment>
<gene>
    <name evidence="10" type="primary">murJ</name>
    <name evidence="12" type="ordered locus">Hipma_0813</name>
</gene>
<comment type="pathway">
    <text evidence="10">Cell wall biogenesis; peptidoglycan biosynthesis.</text>
</comment>
<keyword evidence="3 10" id="KW-0812">Transmembrane</keyword>
<dbReference type="InterPro" id="IPR004268">
    <property type="entry name" value="MurJ"/>
</dbReference>
<feature type="transmembrane region" description="Helical" evidence="10">
    <location>
        <begin position="397"/>
        <end position="416"/>
    </location>
</feature>
<evidence type="ECO:0000256" key="9">
    <source>
        <dbReference type="ARBA" id="ARBA00061532"/>
    </source>
</evidence>
<reference evidence="13" key="2">
    <citation type="submission" date="2011-03" db="EMBL/GenBank/DDBJ databases">
        <title>The complete genome of Hippea maritima DSM 10411.</title>
        <authorList>
            <consortium name="US DOE Joint Genome Institute (JGI-PGF)"/>
            <person name="Lucas S."/>
            <person name="Copeland A."/>
            <person name="Lapidus A."/>
            <person name="Bruce D."/>
            <person name="Goodwin L."/>
            <person name="Pitluck S."/>
            <person name="Peters L."/>
            <person name="Kyrpides N."/>
            <person name="Mavromatis K."/>
            <person name="Pagani I."/>
            <person name="Ivanova N."/>
            <person name="Mikhailova N."/>
            <person name="Lu M."/>
            <person name="Detter J.C."/>
            <person name="Tapia R."/>
            <person name="Han C."/>
            <person name="Land M."/>
            <person name="Hauser L."/>
            <person name="Markowitz V."/>
            <person name="Cheng J.-F."/>
            <person name="Hugenholtz P."/>
            <person name="Woyke T."/>
            <person name="Wu D."/>
            <person name="Spring S."/>
            <person name="Schroeder M."/>
            <person name="Brambilla E."/>
            <person name="Klenk H.-P."/>
            <person name="Eisen J.A."/>
        </authorList>
    </citation>
    <scope>NUCLEOTIDE SEQUENCE [LARGE SCALE GENOMIC DNA]</scope>
    <source>
        <strain evidence="13">ATCC 700847 / DSM 10411 / MH2</strain>
    </source>
</reference>
<feature type="transmembrane region" description="Helical" evidence="10">
    <location>
        <begin position="128"/>
        <end position="147"/>
    </location>
</feature>
<dbReference type="Proteomes" id="UP000008139">
    <property type="component" value="Chromosome"/>
</dbReference>
<evidence type="ECO:0000256" key="5">
    <source>
        <dbReference type="ARBA" id="ARBA00022984"/>
    </source>
</evidence>
<dbReference type="PIRSF" id="PIRSF002869">
    <property type="entry name" value="MviN"/>
    <property type="match status" value="1"/>
</dbReference>
<sequence>MFKNAKIIAFFTLISRILGYIRDVLIASHFGVSIYTDMFFIAFRIPNTLRRFLGEGAINSSVVPVLSRIDEDKKPLAVWNIIFVFGFVLLMVSVLGVVFSKVLVAIFAGGYLKSGYFPLMNNMVKLTFPYIFFIGLTVLFMGILNTYKHFAIPSFAPALLNISLIGFVYFSYKFSNPIYALCVGVIIGGLLQLAISLFDFTLLKIPFRFSLKIENSTKQMFSLMGITALGSGVMQISSMVDSFVASFLAPGSFSYIFYANRLFQLPFAVFSIALSQSSLPDLSSLRRDQLTKAVALLLRFVVFISVAVEMYFLFFSRELVDLLFKHGRFSGPAASNTSLTLKIMILGFLFFSVAKILSNAFYSFEDAKTPLRASIISSSVAIVASVAFGFWLGFVGLAISMSLSGLANAVVLWFYANRSIGRLRVIDVIDRLSVFEFVVLLLLSFAFSRIAFGFLFVLVFYAGFALYGFKYYSAFESK</sequence>
<dbReference type="GO" id="GO:0005886">
    <property type="term" value="C:plasma membrane"/>
    <property type="evidence" value="ECO:0007669"/>
    <property type="project" value="UniProtKB-SubCell"/>
</dbReference>
<feature type="transmembrane region" description="Helical" evidence="10">
    <location>
        <begin position="223"/>
        <end position="249"/>
    </location>
</feature>
<keyword evidence="5 10" id="KW-0573">Peptidoglycan synthesis</keyword>
<evidence type="ECO:0000256" key="1">
    <source>
        <dbReference type="ARBA" id="ARBA00004651"/>
    </source>
</evidence>
<evidence type="ECO:0000313" key="13">
    <source>
        <dbReference type="Proteomes" id="UP000008139"/>
    </source>
</evidence>
<dbReference type="CDD" id="cd13123">
    <property type="entry name" value="MATE_MurJ_like"/>
    <property type="match status" value="1"/>
</dbReference>
<evidence type="ECO:0000256" key="2">
    <source>
        <dbReference type="ARBA" id="ARBA00022475"/>
    </source>
</evidence>
<reference evidence="12 13" key="1">
    <citation type="journal article" date="2011" name="Stand. Genomic Sci.">
        <title>Complete genome sequence of the thermophilic sulfur-reducer Hippea maritima type strain (MH(2)).</title>
        <authorList>
            <person name="Huntemann M."/>
            <person name="Lu M."/>
            <person name="Nolan M."/>
            <person name="Lapidus A."/>
            <person name="Lucas S."/>
            <person name="Hammon N."/>
            <person name="Deshpande S."/>
            <person name="Cheng J.F."/>
            <person name="Tapia R."/>
            <person name="Han C."/>
            <person name="Goodwin L."/>
            <person name="Pitluck S."/>
            <person name="Liolios K."/>
            <person name="Pagani I."/>
            <person name="Ivanova N."/>
            <person name="Ovchinikova G."/>
            <person name="Pati A."/>
            <person name="Chen A."/>
            <person name="Palaniappan K."/>
            <person name="Land M."/>
            <person name="Hauser L."/>
            <person name="Jeffries C.D."/>
            <person name="Detter J.C."/>
            <person name="Brambilla E.M."/>
            <person name="Rohde M."/>
            <person name="Spring S."/>
            <person name="Goker M."/>
            <person name="Woyke T."/>
            <person name="Bristow J."/>
            <person name="Eisen J.A."/>
            <person name="Markowitz V."/>
            <person name="Hugenholtz P."/>
            <person name="Kyrpides N.C."/>
            <person name="Klenk H.P."/>
            <person name="Mavromatis K."/>
        </authorList>
    </citation>
    <scope>NUCLEOTIDE SEQUENCE [LARGE SCALE GENOMIC DNA]</scope>
    <source>
        <strain evidence="13">ATCC 700847 / DSM 10411 / MH2</strain>
    </source>
</reference>
<dbReference type="Pfam" id="PF03023">
    <property type="entry name" value="MurJ"/>
    <property type="match status" value="1"/>
</dbReference>
<comment type="function">
    <text evidence="8 10 11">Involved in peptidoglycan biosynthesis. Transports lipid-linked peptidoglycan precursors from the inner to the outer leaflet of the cytoplasmic membrane.</text>
</comment>
<dbReference type="HAMAP" id="MF_02078">
    <property type="entry name" value="MurJ_MviN"/>
    <property type="match status" value="1"/>
</dbReference>
<feature type="transmembrane region" description="Helical" evidence="10">
    <location>
        <begin position="77"/>
        <end position="108"/>
    </location>
</feature>
<dbReference type="GO" id="GO:0008360">
    <property type="term" value="P:regulation of cell shape"/>
    <property type="evidence" value="ECO:0007669"/>
    <property type="project" value="UniProtKB-UniRule"/>
</dbReference>
<keyword evidence="10 11" id="KW-0813">Transport</keyword>
<feature type="transmembrane region" description="Helical" evidence="10">
    <location>
        <begin position="296"/>
        <end position="315"/>
    </location>
</feature>
<dbReference type="GO" id="GO:0034204">
    <property type="term" value="P:lipid translocation"/>
    <property type="evidence" value="ECO:0007669"/>
    <property type="project" value="TreeGrafter"/>
</dbReference>
<keyword evidence="10 11" id="KW-0961">Cell wall biogenesis/degradation</keyword>
<keyword evidence="13" id="KW-1185">Reference proteome</keyword>
<dbReference type="FunCoup" id="F2LVJ9">
    <property type="interactions" value="262"/>
</dbReference>
<dbReference type="PRINTS" id="PR01806">
    <property type="entry name" value="VIRFACTRMVIN"/>
</dbReference>
<evidence type="ECO:0000256" key="4">
    <source>
        <dbReference type="ARBA" id="ARBA00022960"/>
    </source>
</evidence>
<dbReference type="InterPro" id="IPR051050">
    <property type="entry name" value="Lipid_II_flippase_MurJ/MviN"/>
</dbReference>
<dbReference type="GO" id="GO:0009252">
    <property type="term" value="P:peptidoglycan biosynthetic process"/>
    <property type="evidence" value="ECO:0007669"/>
    <property type="project" value="UniProtKB-UniRule"/>
</dbReference>
<dbReference type="PANTHER" id="PTHR47019:SF1">
    <property type="entry name" value="LIPID II FLIPPASE MURJ"/>
    <property type="match status" value="1"/>
</dbReference>
<dbReference type="InParanoid" id="F2LVJ9"/>
<evidence type="ECO:0000256" key="11">
    <source>
        <dbReference type="PIRNR" id="PIRNR002869"/>
    </source>
</evidence>
<proteinExistence type="inferred from homology"/>
<protein>
    <recommendedName>
        <fullName evidence="10">Probable lipid II flippase MurJ</fullName>
    </recommendedName>
</protein>
<dbReference type="HOGENOM" id="CLU_006797_5_3_7"/>
<evidence type="ECO:0000313" key="12">
    <source>
        <dbReference type="EMBL" id="AEA33783.1"/>
    </source>
</evidence>
<feature type="transmembrane region" description="Helical" evidence="10">
    <location>
        <begin position="178"/>
        <end position="202"/>
    </location>
</feature>